<comment type="similarity">
    <text evidence="12">Belongs to the glycosyl hydrolase 2 family. Beta-mannosidase B subfamily.</text>
</comment>
<dbReference type="SUPFAM" id="SSF51445">
    <property type="entry name" value="(Trans)glycosidases"/>
    <property type="match status" value="1"/>
</dbReference>
<dbReference type="InterPro" id="IPR054593">
    <property type="entry name" value="Beta-mannosidase-like_N2"/>
</dbReference>
<evidence type="ECO:0000313" key="19">
    <source>
        <dbReference type="EMBL" id="KPI40580.1"/>
    </source>
</evidence>
<evidence type="ECO:0000256" key="10">
    <source>
        <dbReference type="ARBA" id="ARBA00023295"/>
    </source>
</evidence>
<evidence type="ECO:0000259" key="16">
    <source>
        <dbReference type="Pfam" id="PF17753"/>
    </source>
</evidence>
<dbReference type="RefSeq" id="XP_018000543.1">
    <property type="nucleotide sequence ID" value="XM_018147869.1"/>
</dbReference>
<dbReference type="Pfam" id="PF17753">
    <property type="entry name" value="Ig_mannosidase"/>
    <property type="match status" value="1"/>
</dbReference>
<comment type="catalytic activity">
    <reaction evidence="1">
        <text>Hydrolysis of terminal, non-reducing beta-D-mannose residues in beta-D-mannosides.</text>
        <dbReference type="EC" id="3.2.1.25"/>
    </reaction>
</comment>
<evidence type="ECO:0000259" key="15">
    <source>
        <dbReference type="Pfam" id="PF00703"/>
    </source>
</evidence>
<dbReference type="InterPro" id="IPR041625">
    <property type="entry name" value="Beta-mannosidase_Ig"/>
</dbReference>
<evidence type="ECO:0000256" key="14">
    <source>
        <dbReference type="ARBA" id="ARBA00041614"/>
    </source>
</evidence>
<dbReference type="Proteomes" id="UP000038010">
    <property type="component" value="Unassembled WGS sequence"/>
</dbReference>
<dbReference type="GO" id="GO:0005576">
    <property type="term" value="C:extracellular region"/>
    <property type="evidence" value="ECO:0007669"/>
    <property type="project" value="UniProtKB-SubCell"/>
</dbReference>
<evidence type="ECO:0000256" key="6">
    <source>
        <dbReference type="ARBA" id="ARBA00022525"/>
    </source>
</evidence>
<name>A0A0N1NZ99_9EURO</name>
<keyword evidence="9" id="KW-0119">Carbohydrate metabolism</keyword>
<feature type="domain" description="Glycoside hydrolase family 2 immunoglobulin-like beta-sandwich" evidence="15">
    <location>
        <begin position="175"/>
        <end position="279"/>
    </location>
</feature>
<keyword evidence="20" id="KW-1185">Reference proteome</keyword>
<dbReference type="AlphaFoldDB" id="A0A0N1NZ99"/>
<dbReference type="UniPathway" id="UPA00280"/>
<proteinExistence type="inferred from homology"/>
<dbReference type="Pfam" id="PF00703">
    <property type="entry name" value="Glyco_hydro_2"/>
    <property type="match status" value="1"/>
</dbReference>
<dbReference type="GO" id="GO:0006516">
    <property type="term" value="P:glycoprotein catabolic process"/>
    <property type="evidence" value="ECO:0007669"/>
    <property type="project" value="TreeGrafter"/>
</dbReference>
<evidence type="ECO:0000256" key="1">
    <source>
        <dbReference type="ARBA" id="ARBA00000829"/>
    </source>
</evidence>
<accession>A0A0N1NZ99</accession>
<dbReference type="VEuPathDB" id="FungiDB:AB675_7498"/>
<dbReference type="EMBL" id="LFJN01000012">
    <property type="protein sequence ID" value="KPI40580.1"/>
    <property type="molecule type" value="Genomic_DNA"/>
</dbReference>
<dbReference type="Pfam" id="PF17786">
    <property type="entry name" value="Mannosidase_ig"/>
    <property type="match status" value="1"/>
</dbReference>
<dbReference type="Gene3D" id="2.60.40.10">
    <property type="entry name" value="Immunoglobulins"/>
    <property type="match status" value="2"/>
</dbReference>
<evidence type="ECO:0000256" key="4">
    <source>
        <dbReference type="ARBA" id="ARBA00011738"/>
    </source>
</evidence>
<dbReference type="Gene3D" id="2.60.120.260">
    <property type="entry name" value="Galactose-binding domain-like"/>
    <property type="match status" value="1"/>
</dbReference>
<evidence type="ECO:0000256" key="8">
    <source>
        <dbReference type="ARBA" id="ARBA00023180"/>
    </source>
</evidence>
<comment type="pathway">
    <text evidence="3">Glycan metabolism; N-glycan degradation.</text>
</comment>
<evidence type="ECO:0000256" key="2">
    <source>
        <dbReference type="ARBA" id="ARBA00004613"/>
    </source>
</evidence>
<feature type="domain" description="Mannosidase Ig/CBM-like" evidence="17">
    <location>
        <begin position="663"/>
        <end position="792"/>
    </location>
</feature>
<keyword evidence="6" id="KW-0964">Secreted</keyword>
<keyword evidence="8" id="KW-0325">Glycoprotein</keyword>
<protein>
    <recommendedName>
        <fullName evidence="13">Beta-mannosidase B</fullName>
        <ecNumber evidence="5">3.2.1.25</ecNumber>
    </recommendedName>
    <alternativeName>
        <fullName evidence="14">Mannanase B</fullName>
    </alternativeName>
</protein>
<dbReference type="Gene3D" id="3.20.20.80">
    <property type="entry name" value="Glycosidases"/>
    <property type="match status" value="1"/>
</dbReference>
<feature type="domain" description="Beta-mannosidase-like galactose-binding" evidence="18">
    <location>
        <begin position="51"/>
        <end position="166"/>
    </location>
</feature>
<dbReference type="Pfam" id="PF22666">
    <property type="entry name" value="Glyco_hydro_2_N2"/>
    <property type="match status" value="1"/>
</dbReference>
<evidence type="ECO:0000256" key="3">
    <source>
        <dbReference type="ARBA" id="ARBA00004740"/>
    </source>
</evidence>
<dbReference type="STRING" id="1664694.A0A0N1NZ99"/>
<dbReference type="PANTHER" id="PTHR43730">
    <property type="entry name" value="BETA-MANNOSIDASE"/>
    <property type="match status" value="1"/>
</dbReference>
<dbReference type="InterPro" id="IPR050887">
    <property type="entry name" value="Beta-mannosidase_GH2"/>
</dbReference>
<evidence type="ECO:0000256" key="9">
    <source>
        <dbReference type="ARBA" id="ARBA00023277"/>
    </source>
</evidence>
<dbReference type="PANTHER" id="PTHR43730:SF1">
    <property type="entry name" value="BETA-MANNOSIDASE"/>
    <property type="match status" value="1"/>
</dbReference>
<feature type="domain" description="Beta-mannosidase Ig-fold" evidence="16">
    <location>
        <begin position="803"/>
        <end position="855"/>
    </location>
</feature>
<dbReference type="SUPFAM" id="SSF49303">
    <property type="entry name" value="beta-Galactosidase/glucuronidase domain"/>
    <property type="match status" value="2"/>
</dbReference>
<comment type="subunit">
    <text evidence="4">Homodimer.</text>
</comment>
<dbReference type="GO" id="GO:0000272">
    <property type="term" value="P:polysaccharide catabolic process"/>
    <property type="evidence" value="ECO:0007669"/>
    <property type="project" value="UniProtKB-KW"/>
</dbReference>
<dbReference type="InterPro" id="IPR008979">
    <property type="entry name" value="Galactose-bd-like_sf"/>
</dbReference>
<evidence type="ECO:0000259" key="18">
    <source>
        <dbReference type="Pfam" id="PF22666"/>
    </source>
</evidence>
<dbReference type="SUPFAM" id="SSF49785">
    <property type="entry name" value="Galactose-binding domain-like"/>
    <property type="match status" value="1"/>
</dbReference>
<dbReference type="OrthoDB" id="2866996at2759"/>
<keyword evidence="11" id="KW-0624">Polysaccharide degradation</keyword>
<dbReference type="FunFam" id="3.20.20.80:FF:000050">
    <property type="entry name" value="Beta-mannosidase B"/>
    <property type="match status" value="1"/>
</dbReference>
<sequence length="878" mass="100649">MIERQELHDGWSFREHGASPEDAWRPVLSVPGTIHRDLQHHGLIPDPFTSFVSPKAGENGVTDLVFKGLDTLATVALNGEKILEADNMFLEYRIYVSEKLKQDGENELVVDFAPAMIRGRELVKEHEHEHRFIAHQTEKGRLPVRKAQYHWGWDWGPIIMTAGIWRSVYLETYSVRVDDVWHQSEVDPTLQRVSGQLLARIFPAKPAKVRLGLSFDGKSIFEQDTACDADGLVKCDYSVENPKLWWPGGYGDQARYELKATLVTDQSASASASKLIGFRRVELVQQPDRFGKSFYFRINEVDVFAGGSCWIPADSFIPDITLQRYRDWMKLMIQGNQIMIRVWGGGVYEDDAFFDACDELGILAWQDFCMACQSSPTYPSFLKQLEDEARYNIRRLRHHPSLVIWAGNNEDYQIQEKYQLDYNFEDKDPESWLKSTFPARFLYEHLLPKIVVEEDSTAIYHPSSPWGDGKPTADPTVGDIHQWNIWHGTMNRYQQAASMSGRFVSEFGMEGYPHLQTIRSSVTDPLQQHPGSILMDYRNRAIDHERRLITYVSENFAIDYDLARFTHLTQLVQADAMTNAYRSWRRQWGKAGERQCGGVLVWQLNDCWPTMSWAVVDYHLIPKPSYYAIKRCLTRLVVGVERPYHPWTRGHDDPTIGLNERGYEVWVSSNSVREETVDLEVRFISITHGNDIAKKIMKQGVKISANGTTELMKVEAEIPTQPSTHEKVVVEDESTWVWDQAGWLRYPTKHRKGIAPFDLSKRDPYVIYVKITDSNTGEVLSTDTAWPDPIKYLSFSARGLQLVVSESRNEVTLTAKCPVKGFVFQEVKDGGWLSDNGFDVMPGEPKVVKFEKPTDMNKLVWTHLGASSGEKRGEVRVF</sequence>
<dbReference type="InterPro" id="IPR013783">
    <property type="entry name" value="Ig-like_fold"/>
</dbReference>
<dbReference type="GO" id="GO:0004567">
    <property type="term" value="F:beta-mannosidase activity"/>
    <property type="evidence" value="ECO:0007669"/>
    <property type="project" value="UniProtKB-EC"/>
</dbReference>
<comment type="caution">
    <text evidence="19">The sequence shown here is derived from an EMBL/GenBank/DDBJ whole genome shotgun (WGS) entry which is preliminary data.</text>
</comment>
<dbReference type="InterPro" id="IPR036156">
    <property type="entry name" value="Beta-gal/glucu_dom_sf"/>
</dbReference>
<evidence type="ECO:0000259" key="17">
    <source>
        <dbReference type="Pfam" id="PF17786"/>
    </source>
</evidence>
<comment type="subcellular location">
    <subcellularLocation>
        <location evidence="2">Secreted</location>
    </subcellularLocation>
</comment>
<dbReference type="InterPro" id="IPR041447">
    <property type="entry name" value="Mannosidase_ig"/>
</dbReference>
<dbReference type="InterPro" id="IPR006102">
    <property type="entry name" value="Ig-like_GH2"/>
</dbReference>
<gene>
    <name evidence="19" type="ORF">AB675_7498</name>
</gene>
<evidence type="ECO:0000256" key="5">
    <source>
        <dbReference type="ARBA" id="ARBA00012754"/>
    </source>
</evidence>
<dbReference type="InterPro" id="IPR017853">
    <property type="entry name" value="GH"/>
</dbReference>
<keyword evidence="10" id="KW-0326">Glycosidase</keyword>
<reference evidence="19 20" key="1">
    <citation type="submission" date="2015-06" db="EMBL/GenBank/DDBJ databases">
        <title>Draft genome of the ant-associated black yeast Phialophora attae CBS 131958.</title>
        <authorList>
            <person name="Moreno L.F."/>
            <person name="Stielow B.J."/>
            <person name="de Hoog S."/>
            <person name="Vicente V.A."/>
            <person name="Weiss V.A."/>
            <person name="de Vries M."/>
            <person name="Cruz L.M."/>
            <person name="Souza E.M."/>
        </authorList>
    </citation>
    <scope>NUCLEOTIDE SEQUENCE [LARGE SCALE GENOMIC DNA]</scope>
    <source>
        <strain evidence="19 20">CBS 131958</strain>
    </source>
</reference>
<keyword evidence="7" id="KW-0378">Hydrolase</keyword>
<evidence type="ECO:0000256" key="7">
    <source>
        <dbReference type="ARBA" id="ARBA00022801"/>
    </source>
</evidence>
<evidence type="ECO:0000256" key="12">
    <source>
        <dbReference type="ARBA" id="ARBA00038429"/>
    </source>
</evidence>
<evidence type="ECO:0000313" key="20">
    <source>
        <dbReference type="Proteomes" id="UP000038010"/>
    </source>
</evidence>
<organism evidence="19 20">
    <name type="scientific">Cyphellophora attinorum</name>
    <dbReference type="NCBI Taxonomy" id="1664694"/>
    <lineage>
        <taxon>Eukaryota</taxon>
        <taxon>Fungi</taxon>
        <taxon>Dikarya</taxon>
        <taxon>Ascomycota</taxon>
        <taxon>Pezizomycotina</taxon>
        <taxon>Eurotiomycetes</taxon>
        <taxon>Chaetothyriomycetidae</taxon>
        <taxon>Chaetothyriales</taxon>
        <taxon>Cyphellophoraceae</taxon>
        <taxon>Cyphellophora</taxon>
    </lineage>
</organism>
<dbReference type="EC" id="3.2.1.25" evidence="5"/>
<dbReference type="GeneID" id="28739749"/>
<evidence type="ECO:0000256" key="13">
    <source>
        <dbReference type="ARBA" id="ARBA00041069"/>
    </source>
</evidence>
<evidence type="ECO:0000256" key="11">
    <source>
        <dbReference type="ARBA" id="ARBA00023326"/>
    </source>
</evidence>